<dbReference type="SUPFAM" id="SSF48317">
    <property type="entry name" value="Acid phosphatase/Vanadium-dependent haloperoxidase"/>
    <property type="match status" value="1"/>
</dbReference>
<feature type="transmembrane region" description="Helical" evidence="1">
    <location>
        <begin position="20"/>
        <end position="38"/>
    </location>
</feature>
<evidence type="ECO:0000313" key="3">
    <source>
        <dbReference type="Proteomes" id="UP001429354"/>
    </source>
</evidence>
<feature type="transmembrane region" description="Helical" evidence="1">
    <location>
        <begin position="149"/>
        <end position="167"/>
    </location>
</feature>
<keyword evidence="3" id="KW-1185">Reference proteome</keyword>
<feature type="transmembrane region" description="Helical" evidence="1">
    <location>
        <begin position="179"/>
        <end position="199"/>
    </location>
</feature>
<proteinExistence type="predicted"/>
<feature type="transmembrane region" description="Helical" evidence="1">
    <location>
        <begin position="111"/>
        <end position="129"/>
    </location>
</feature>
<keyword evidence="1" id="KW-1133">Transmembrane helix</keyword>
<protein>
    <submittedName>
        <fullName evidence="2">PAP2 family protein</fullName>
    </submittedName>
</protein>
<name>A0ABX0AGI7_9GAMM</name>
<feature type="transmembrane region" description="Helical" evidence="1">
    <location>
        <begin position="85"/>
        <end position="104"/>
    </location>
</feature>
<feature type="transmembrane region" description="Helical" evidence="1">
    <location>
        <begin position="45"/>
        <end position="65"/>
    </location>
</feature>
<dbReference type="EMBL" id="QOVG01000010">
    <property type="protein sequence ID" value="NDK39993.1"/>
    <property type="molecule type" value="Genomic_DNA"/>
</dbReference>
<dbReference type="Proteomes" id="UP001429354">
    <property type="component" value="Unassembled WGS sequence"/>
</dbReference>
<comment type="caution">
    <text evidence="2">The sequence shown here is derived from an EMBL/GenBank/DDBJ whole genome shotgun (WGS) entry which is preliminary data.</text>
</comment>
<gene>
    <name evidence="2" type="ORF">DT603_14210</name>
</gene>
<keyword evidence="1" id="KW-0812">Transmembrane</keyword>
<organism evidence="2 3">
    <name type="scientific">Pseudoxanthomonas gei</name>
    <dbReference type="NCBI Taxonomy" id="1383030"/>
    <lineage>
        <taxon>Bacteria</taxon>
        <taxon>Pseudomonadati</taxon>
        <taxon>Pseudomonadota</taxon>
        <taxon>Gammaproteobacteria</taxon>
        <taxon>Lysobacterales</taxon>
        <taxon>Lysobacteraceae</taxon>
        <taxon>Pseudoxanthomonas</taxon>
    </lineage>
</organism>
<evidence type="ECO:0000256" key="1">
    <source>
        <dbReference type="SAM" id="Phobius"/>
    </source>
</evidence>
<dbReference type="Gene3D" id="1.20.144.10">
    <property type="entry name" value="Phosphatidic acid phosphatase type 2/haloperoxidase"/>
    <property type="match status" value="1"/>
</dbReference>
<dbReference type="InterPro" id="IPR036938">
    <property type="entry name" value="PAP2/HPO_sf"/>
</dbReference>
<reference evidence="2 3" key="1">
    <citation type="submission" date="2018-07" db="EMBL/GenBank/DDBJ databases">
        <title>Whole genome Sequencing of Pseudoxanthomonas gei KCTC 32298 (T).</title>
        <authorList>
            <person name="Kumar S."/>
            <person name="Bansal K."/>
            <person name="Kaur A."/>
            <person name="Patil P."/>
            <person name="Sharma S."/>
            <person name="Patil P.B."/>
        </authorList>
    </citation>
    <scope>NUCLEOTIDE SEQUENCE [LARGE SCALE GENOMIC DNA]</scope>
    <source>
        <strain evidence="2 3">KCTC 32298</strain>
    </source>
</reference>
<keyword evidence="1" id="KW-0472">Membrane</keyword>
<dbReference type="CDD" id="cd01610">
    <property type="entry name" value="PAP2_like"/>
    <property type="match status" value="1"/>
</dbReference>
<evidence type="ECO:0000313" key="2">
    <source>
        <dbReference type="EMBL" id="NDK39993.1"/>
    </source>
</evidence>
<accession>A0ABX0AGI7</accession>
<sequence length="202" mass="21618">MRTAQYPEPMSHAIARAVSIFGHPMLVLPLAAVVLLLLRGQQQTALWITLCFAVFAGVVMAWSTWQVRRGHWAHVDASGKHERSSLNRFLLVMLGLSALGAVLLQAKEPAIALALCAAMVAMAMATARWCKLSLHMAFVVFATVLLGNAHWWLGLPSLLFAGAVAWSRLRLQRHVPRDLVAGALTGALAGIACVAPLVAGAS</sequence>